<dbReference type="EMBL" id="UGZE01000001">
    <property type="protein sequence ID" value="SUJ20015.1"/>
    <property type="molecule type" value="Genomic_DNA"/>
</dbReference>
<protein>
    <submittedName>
        <fullName evidence="1">Uncharacterized protein</fullName>
    </submittedName>
</protein>
<proteinExistence type="predicted"/>
<dbReference type="AlphaFoldDB" id="A0A380CG83"/>
<reference evidence="1 2" key="1">
    <citation type="submission" date="2018-06" db="EMBL/GenBank/DDBJ databases">
        <authorList>
            <consortium name="Pathogen Informatics"/>
            <person name="Doyle S."/>
        </authorList>
    </citation>
    <scope>NUCLEOTIDE SEQUENCE [LARGE SCALE GENOMIC DNA]</scope>
    <source>
        <strain evidence="1 2">NCTC12413</strain>
    </source>
</reference>
<dbReference type="Proteomes" id="UP000254956">
    <property type="component" value="Unassembled WGS sequence"/>
</dbReference>
<organism evidence="1 2">
    <name type="scientific">Staphylococcus arlettae</name>
    <dbReference type="NCBI Taxonomy" id="29378"/>
    <lineage>
        <taxon>Bacteria</taxon>
        <taxon>Bacillati</taxon>
        <taxon>Bacillota</taxon>
        <taxon>Bacilli</taxon>
        <taxon>Bacillales</taxon>
        <taxon>Staphylococcaceae</taxon>
        <taxon>Staphylococcus</taxon>
    </lineage>
</organism>
<sequence>MTIHEKHKSEDILERVKEVLDKKEDKDTK</sequence>
<evidence type="ECO:0000313" key="1">
    <source>
        <dbReference type="EMBL" id="SUJ20015.1"/>
    </source>
</evidence>
<gene>
    <name evidence="1" type="ORF">NCTC12413_01577</name>
</gene>
<evidence type="ECO:0000313" key="2">
    <source>
        <dbReference type="Proteomes" id="UP000254956"/>
    </source>
</evidence>
<accession>A0A380CG83</accession>
<name>A0A380CG83_9STAP</name>